<feature type="domain" description="PAS" evidence="1">
    <location>
        <begin position="25"/>
        <end position="76"/>
    </location>
</feature>
<dbReference type="Proteomes" id="UP001060012">
    <property type="component" value="Chromosome"/>
</dbReference>
<reference evidence="2" key="1">
    <citation type="submission" date="2022-07" db="EMBL/GenBank/DDBJ databases">
        <title>Arcobacter roscoffensis sp. nov., a marine bacterium isolated from coastal seawater collected from Roscoff, France.</title>
        <authorList>
            <person name="Pascual J."/>
            <person name="Lepeaux C."/>
            <person name="Methner A."/>
            <person name="Overmann J."/>
        </authorList>
    </citation>
    <scope>NUCLEOTIDE SEQUENCE</scope>
    <source>
        <strain evidence="2">ARW1-2F2</strain>
    </source>
</reference>
<dbReference type="EMBL" id="CP100595">
    <property type="protein sequence ID" value="UTJ06946.1"/>
    <property type="molecule type" value="Genomic_DNA"/>
</dbReference>
<evidence type="ECO:0000313" key="3">
    <source>
        <dbReference type="Proteomes" id="UP001060012"/>
    </source>
</evidence>
<keyword evidence="3" id="KW-1185">Reference proteome</keyword>
<dbReference type="InterPro" id="IPR013655">
    <property type="entry name" value="PAS_fold_3"/>
</dbReference>
<protein>
    <submittedName>
        <fullName evidence="2">PAS domain-containing protein</fullName>
    </submittedName>
</protein>
<evidence type="ECO:0000259" key="1">
    <source>
        <dbReference type="PROSITE" id="PS50112"/>
    </source>
</evidence>
<dbReference type="PROSITE" id="PS50112">
    <property type="entry name" value="PAS"/>
    <property type="match status" value="1"/>
</dbReference>
<dbReference type="InterPro" id="IPR035965">
    <property type="entry name" value="PAS-like_dom_sf"/>
</dbReference>
<evidence type="ECO:0000313" key="2">
    <source>
        <dbReference type="EMBL" id="UTJ06946.1"/>
    </source>
</evidence>
<proteinExistence type="predicted"/>
<dbReference type="Gene3D" id="3.30.450.20">
    <property type="entry name" value="PAS domain"/>
    <property type="match status" value="1"/>
</dbReference>
<dbReference type="Pfam" id="PF08447">
    <property type="entry name" value="PAS_3"/>
    <property type="match status" value="1"/>
</dbReference>
<gene>
    <name evidence="2" type="ORF">NJU99_02310</name>
</gene>
<accession>A0ABY5E455</accession>
<name>A0ABY5E455_9BACT</name>
<dbReference type="InterPro" id="IPR000014">
    <property type="entry name" value="PAS"/>
</dbReference>
<dbReference type="CDD" id="cd00130">
    <property type="entry name" value="PAS"/>
    <property type="match status" value="1"/>
</dbReference>
<dbReference type="NCBIfam" id="TIGR00229">
    <property type="entry name" value="sensory_box"/>
    <property type="match status" value="1"/>
</dbReference>
<sequence length="150" mass="17926">MQYNSSHFLCETIVPKNEIIVSRTDLKGIITYVNDTFAQISGYEADELIGEHHNIVRHPDMPKTVFKELWESLQKNTKWSGYIKNLRKDQGFYWVYAEISGVHKENKLVEYKSLRTPITFEKKLEYQIKYDKLRLKTNDYVRKVIYEKIN</sequence>
<dbReference type="SUPFAM" id="SSF55785">
    <property type="entry name" value="PYP-like sensor domain (PAS domain)"/>
    <property type="match status" value="1"/>
</dbReference>
<organism evidence="2 3">
    <name type="scientific">Arcobacter roscoffensis</name>
    <dbReference type="NCBI Taxonomy" id="2961520"/>
    <lineage>
        <taxon>Bacteria</taxon>
        <taxon>Pseudomonadati</taxon>
        <taxon>Campylobacterota</taxon>
        <taxon>Epsilonproteobacteria</taxon>
        <taxon>Campylobacterales</taxon>
        <taxon>Arcobacteraceae</taxon>
        <taxon>Arcobacter</taxon>
    </lineage>
</organism>
<dbReference type="RefSeq" id="WP_254577125.1">
    <property type="nucleotide sequence ID" value="NZ_CP100595.1"/>
</dbReference>